<feature type="signal peptide" evidence="1">
    <location>
        <begin position="1"/>
        <end position="18"/>
    </location>
</feature>
<evidence type="ECO:0000313" key="2">
    <source>
        <dbReference type="EMBL" id="KAE9970294.1"/>
    </source>
</evidence>
<dbReference type="PROSITE" id="PS51257">
    <property type="entry name" value="PROKAR_LIPOPROTEIN"/>
    <property type="match status" value="1"/>
</dbReference>
<sequence>MHVLKQLLVLALAGSGLACQCRSFAQGAHDPQATKWACGKANGRIVNAGSPDVQCDKPCHYTFSGKCNEADRMFTKIPSLRSSCSNDIGFCN</sequence>
<proteinExistence type="predicted"/>
<comment type="caution">
    <text evidence="2">The sequence shown here is derived from an EMBL/GenBank/DDBJ whole genome shotgun (WGS) entry which is preliminary data.</text>
</comment>
<accession>A0A8H3UKE4</accession>
<dbReference type="Proteomes" id="UP000447873">
    <property type="component" value="Unassembled WGS sequence"/>
</dbReference>
<evidence type="ECO:0000313" key="3">
    <source>
        <dbReference type="Proteomes" id="UP000447873"/>
    </source>
</evidence>
<reference evidence="2 3" key="1">
    <citation type="submission" date="2018-12" db="EMBL/GenBank/DDBJ databases">
        <title>Venturia inaequalis Genome Resource.</title>
        <authorList>
            <person name="Lichtner F.J."/>
        </authorList>
    </citation>
    <scope>NUCLEOTIDE SEQUENCE [LARGE SCALE GENOMIC DNA]</scope>
    <source>
        <strain evidence="2 3">120213</strain>
    </source>
</reference>
<protein>
    <submittedName>
        <fullName evidence="2">Uncharacterized protein</fullName>
    </submittedName>
</protein>
<name>A0A8H3UKE4_VENIN</name>
<dbReference type="AlphaFoldDB" id="A0A8H3UKE4"/>
<gene>
    <name evidence="2" type="ORF">EG328_006353</name>
</gene>
<dbReference type="EMBL" id="WNWS01000336">
    <property type="protein sequence ID" value="KAE9970294.1"/>
    <property type="molecule type" value="Genomic_DNA"/>
</dbReference>
<keyword evidence="1" id="KW-0732">Signal</keyword>
<evidence type="ECO:0000256" key="1">
    <source>
        <dbReference type="SAM" id="SignalP"/>
    </source>
</evidence>
<organism evidence="2 3">
    <name type="scientific">Venturia inaequalis</name>
    <name type="common">Apple scab fungus</name>
    <dbReference type="NCBI Taxonomy" id="5025"/>
    <lineage>
        <taxon>Eukaryota</taxon>
        <taxon>Fungi</taxon>
        <taxon>Dikarya</taxon>
        <taxon>Ascomycota</taxon>
        <taxon>Pezizomycotina</taxon>
        <taxon>Dothideomycetes</taxon>
        <taxon>Pleosporomycetidae</taxon>
        <taxon>Venturiales</taxon>
        <taxon>Venturiaceae</taxon>
        <taxon>Venturia</taxon>
    </lineage>
</organism>
<feature type="chain" id="PRO_5034392836" evidence="1">
    <location>
        <begin position="19"/>
        <end position="92"/>
    </location>
</feature>